<dbReference type="EMBL" id="KZ825564">
    <property type="protein sequence ID" value="PYI27673.1"/>
    <property type="molecule type" value="Genomic_DNA"/>
</dbReference>
<dbReference type="InterPro" id="IPR008949">
    <property type="entry name" value="Isoprenoid_synthase_dom_sf"/>
</dbReference>
<evidence type="ECO:0000256" key="1">
    <source>
        <dbReference type="ARBA" id="ARBA00007946"/>
    </source>
</evidence>
<organism evidence="3 4">
    <name type="scientific">Aspergillus indologenus CBS 114.80</name>
    <dbReference type="NCBI Taxonomy" id="1450541"/>
    <lineage>
        <taxon>Eukaryota</taxon>
        <taxon>Fungi</taxon>
        <taxon>Dikarya</taxon>
        <taxon>Ascomycota</taxon>
        <taxon>Pezizomycotina</taxon>
        <taxon>Eurotiomycetes</taxon>
        <taxon>Eurotiomycetidae</taxon>
        <taxon>Eurotiales</taxon>
        <taxon>Aspergillaceae</taxon>
        <taxon>Aspergillus</taxon>
        <taxon>Aspergillus subgen. Circumdati</taxon>
    </lineage>
</organism>
<evidence type="ECO:0000313" key="3">
    <source>
        <dbReference type="EMBL" id="PYI27673.1"/>
    </source>
</evidence>
<dbReference type="InterPro" id="IPR024652">
    <property type="entry name" value="Trichodiene_synth"/>
</dbReference>
<keyword evidence="4" id="KW-1185">Reference proteome</keyword>
<dbReference type="Proteomes" id="UP000248817">
    <property type="component" value="Unassembled WGS sequence"/>
</dbReference>
<dbReference type="Pfam" id="PF06330">
    <property type="entry name" value="TRI5"/>
    <property type="match status" value="1"/>
</dbReference>
<gene>
    <name evidence="3" type="ORF">BP00DRAFT_463279</name>
</gene>
<comment type="similarity">
    <text evidence="1">Belongs to the trichodiene synthase family.</text>
</comment>
<accession>A0A2V5I164</accession>
<evidence type="ECO:0000256" key="2">
    <source>
        <dbReference type="ARBA" id="ARBA00023239"/>
    </source>
</evidence>
<protein>
    <submittedName>
        <fullName evidence="3">Terpenoid synthase</fullName>
    </submittedName>
</protein>
<proteinExistence type="inferred from homology"/>
<dbReference type="AlphaFoldDB" id="A0A2V5I164"/>
<name>A0A2V5I164_9EURO</name>
<dbReference type="Gene3D" id="1.10.600.10">
    <property type="entry name" value="Farnesyl Diphosphate Synthase"/>
    <property type="match status" value="1"/>
</dbReference>
<dbReference type="SUPFAM" id="SSF48576">
    <property type="entry name" value="Terpenoid synthases"/>
    <property type="match status" value="1"/>
</dbReference>
<sequence>MTSSSSIDQLVDQPVSHDEFAQLAQRWRDYFEIDISTNPDPDFTKLKETIMPDCLSITHDNTALADRHATFATNCALAFYPLHSWDLKILTALYTAAFISLDDQILDMRHDVQLFRTRLLRGEPQPQGPLALFAKTLTRMEPHYGTFTMDLLVASTVESIASQGLESSGHVYHPDRISDDFPRYFRWMTGFAQPYGLFLPARHLFPAEPIATIEALMLGVMPEMAQLANGINDVLSFYKESVVGTERADFIYMGAAKRGVSPLAMLEDFSRELFTSYEAVMGRLEVNLQLREVFCRWIKGETRLHYIDPRYRLKEVDLSD</sequence>
<keyword evidence="2" id="KW-0456">Lyase</keyword>
<reference evidence="3 4" key="1">
    <citation type="submission" date="2018-02" db="EMBL/GenBank/DDBJ databases">
        <title>The genomes of Aspergillus section Nigri reveals drivers in fungal speciation.</title>
        <authorList>
            <consortium name="DOE Joint Genome Institute"/>
            <person name="Vesth T.C."/>
            <person name="Nybo J."/>
            <person name="Theobald S."/>
            <person name="Brandl J."/>
            <person name="Frisvad J.C."/>
            <person name="Nielsen K.F."/>
            <person name="Lyhne E.K."/>
            <person name="Kogle M.E."/>
            <person name="Kuo A."/>
            <person name="Riley R."/>
            <person name="Clum A."/>
            <person name="Nolan M."/>
            <person name="Lipzen A."/>
            <person name="Salamov A."/>
            <person name="Henrissat B."/>
            <person name="Wiebenga A."/>
            <person name="De vries R.P."/>
            <person name="Grigoriev I.V."/>
            <person name="Mortensen U.H."/>
            <person name="Andersen M.R."/>
            <person name="Baker S.E."/>
        </authorList>
    </citation>
    <scope>NUCLEOTIDE SEQUENCE [LARGE SCALE GENOMIC DNA]</scope>
    <source>
        <strain evidence="3 4">CBS 114.80</strain>
    </source>
</reference>
<evidence type="ECO:0000313" key="4">
    <source>
        <dbReference type="Proteomes" id="UP000248817"/>
    </source>
</evidence>
<dbReference type="GO" id="GO:0016838">
    <property type="term" value="F:carbon-oxygen lyase activity, acting on phosphates"/>
    <property type="evidence" value="ECO:0007669"/>
    <property type="project" value="InterPro"/>
</dbReference>